<dbReference type="PROSITE" id="PS50931">
    <property type="entry name" value="HTH_LYSR"/>
    <property type="match status" value="1"/>
</dbReference>
<evidence type="ECO:0000259" key="5">
    <source>
        <dbReference type="PROSITE" id="PS50931"/>
    </source>
</evidence>
<name>A0ABR7N8E8_9FIRM</name>
<dbReference type="Gene3D" id="1.10.10.10">
    <property type="entry name" value="Winged helix-like DNA-binding domain superfamily/Winged helix DNA-binding domain"/>
    <property type="match status" value="1"/>
</dbReference>
<keyword evidence="4" id="KW-0804">Transcription</keyword>
<dbReference type="RefSeq" id="WP_249307698.1">
    <property type="nucleotide sequence ID" value="NZ_JACRSZ010000004.1"/>
</dbReference>
<comment type="similarity">
    <text evidence="1">Belongs to the LysR transcriptional regulatory family.</text>
</comment>
<proteinExistence type="inferred from homology"/>
<reference evidence="6 7" key="1">
    <citation type="submission" date="2020-08" db="EMBL/GenBank/DDBJ databases">
        <title>Genome public.</title>
        <authorList>
            <person name="Liu C."/>
            <person name="Sun Q."/>
        </authorList>
    </citation>
    <scope>NUCLEOTIDE SEQUENCE [LARGE SCALE GENOMIC DNA]</scope>
    <source>
        <strain evidence="6 7">NSJ-46</strain>
    </source>
</reference>
<evidence type="ECO:0000313" key="6">
    <source>
        <dbReference type="EMBL" id="MBC8572670.1"/>
    </source>
</evidence>
<accession>A0ABR7N8E8</accession>
<organism evidence="6 7">
    <name type="scientific">Jingyaoa shaoxingensis</name>
    <dbReference type="NCBI Taxonomy" id="2763671"/>
    <lineage>
        <taxon>Bacteria</taxon>
        <taxon>Bacillati</taxon>
        <taxon>Bacillota</taxon>
        <taxon>Clostridia</taxon>
        <taxon>Lachnospirales</taxon>
        <taxon>Lachnospiraceae</taxon>
        <taxon>Jingyaoa</taxon>
    </lineage>
</organism>
<dbReference type="PRINTS" id="PR00039">
    <property type="entry name" value="HTHLYSR"/>
</dbReference>
<dbReference type="SUPFAM" id="SSF53850">
    <property type="entry name" value="Periplasmic binding protein-like II"/>
    <property type="match status" value="1"/>
</dbReference>
<evidence type="ECO:0000256" key="2">
    <source>
        <dbReference type="ARBA" id="ARBA00023015"/>
    </source>
</evidence>
<dbReference type="Pfam" id="PF03466">
    <property type="entry name" value="LysR_substrate"/>
    <property type="match status" value="1"/>
</dbReference>
<protein>
    <submittedName>
        <fullName evidence="6">LysR family transcriptional regulator</fullName>
    </submittedName>
</protein>
<gene>
    <name evidence="6" type="ORF">H8716_06165</name>
</gene>
<keyword evidence="7" id="KW-1185">Reference proteome</keyword>
<keyword evidence="3" id="KW-0238">DNA-binding</keyword>
<evidence type="ECO:0000313" key="7">
    <source>
        <dbReference type="Proteomes" id="UP000657421"/>
    </source>
</evidence>
<evidence type="ECO:0000256" key="4">
    <source>
        <dbReference type="ARBA" id="ARBA00023163"/>
    </source>
</evidence>
<dbReference type="PANTHER" id="PTHR30346">
    <property type="entry name" value="TRANSCRIPTIONAL DUAL REGULATOR HCAR-RELATED"/>
    <property type="match status" value="1"/>
</dbReference>
<dbReference type="InterPro" id="IPR005119">
    <property type="entry name" value="LysR_subst-bd"/>
</dbReference>
<dbReference type="InterPro" id="IPR036388">
    <property type="entry name" value="WH-like_DNA-bd_sf"/>
</dbReference>
<sequence>MTLMQLNYIITISETGSLNKASELLYVSQPSLTSAVKELEKELGITIFNRSGKGVTLTNDGAEFLLHAKEIYGQYQSVMEKYGKGGSYKKKFGVSTQHYSFAVKAFVDMVKSYDMSQYEFAIRETKTRDVINDVSTMRSEIGVMYLCDFNRKAIQKLFSSAGLEFHHLIDCQAYVYLWKNHPLAKETSICFEQLDPYPCLSFEQGDNGSFYFAEEILSTNEYSRIIRANDRATMLNLMVGLNGYTLCSGIICEELNGTDYIAVPFSDDEYNRNTTMEIGYIVRKNMALSNMGNLYIEKIQKYLGIQNPQG</sequence>
<feature type="domain" description="HTH lysR-type" evidence="5">
    <location>
        <begin position="1"/>
        <end position="58"/>
    </location>
</feature>
<dbReference type="Pfam" id="PF00126">
    <property type="entry name" value="HTH_1"/>
    <property type="match status" value="1"/>
</dbReference>
<evidence type="ECO:0000256" key="1">
    <source>
        <dbReference type="ARBA" id="ARBA00009437"/>
    </source>
</evidence>
<keyword evidence="2" id="KW-0805">Transcription regulation</keyword>
<dbReference type="EMBL" id="JACRSZ010000004">
    <property type="protein sequence ID" value="MBC8572670.1"/>
    <property type="molecule type" value="Genomic_DNA"/>
</dbReference>
<dbReference type="PANTHER" id="PTHR30346:SF0">
    <property type="entry name" value="HCA OPERON TRANSCRIPTIONAL ACTIVATOR HCAR"/>
    <property type="match status" value="1"/>
</dbReference>
<dbReference type="CDD" id="cd05466">
    <property type="entry name" value="PBP2_LTTR_substrate"/>
    <property type="match status" value="1"/>
</dbReference>
<dbReference type="InterPro" id="IPR000847">
    <property type="entry name" value="LysR_HTH_N"/>
</dbReference>
<dbReference type="Proteomes" id="UP000657421">
    <property type="component" value="Unassembled WGS sequence"/>
</dbReference>
<dbReference type="SUPFAM" id="SSF46785">
    <property type="entry name" value="Winged helix' DNA-binding domain"/>
    <property type="match status" value="1"/>
</dbReference>
<dbReference type="Gene3D" id="3.40.190.10">
    <property type="entry name" value="Periplasmic binding protein-like II"/>
    <property type="match status" value="2"/>
</dbReference>
<comment type="caution">
    <text evidence="6">The sequence shown here is derived from an EMBL/GenBank/DDBJ whole genome shotgun (WGS) entry which is preliminary data.</text>
</comment>
<dbReference type="InterPro" id="IPR036390">
    <property type="entry name" value="WH_DNA-bd_sf"/>
</dbReference>
<evidence type="ECO:0000256" key="3">
    <source>
        <dbReference type="ARBA" id="ARBA00023125"/>
    </source>
</evidence>